<dbReference type="PROSITE" id="PS50216">
    <property type="entry name" value="DHHC"/>
    <property type="match status" value="1"/>
</dbReference>
<dbReference type="InterPro" id="IPR041370">
    <property type="entry name" value="Mlase_EEF1AKMT1/ZCCHC4"/>
</dbReference>
<protein>
    <recommendedName>
        <fullName evidence="6">CTCHY-type domain-containing protein</fullName>
    </recommendedName>
</protein>
<dbReference type="PROSITE" id="PS51270">
    <property type="entry name" value="ZF_CTCHY"/>
    <property type="match status" value="1"/>
</dbReference>
<comment type="subcellular location">
    <subcellularLocation>
        <location evidence="1">Cytoplasm</location>
    </subcellularLocation>
</comment>
<evidence type="ECO:0000256" key="4">
    <source>
        <dbReference type="ARBA" id="ARBA00022679"/>
    </source>
</evidence>
<dbReference type="GO" id="GO:0005730">
    <property type="term" value="C:nucleolus"/>
    <property type="evidence" value="ECO:0007669"/>
    <property type="project" value="TreeGrafter"/>
</dbReference>
<gene>
    <name evidence="9" type="ORF">g.34673</name>
    <name evidence="7" type="ORF">g.34674</name>
    <name evidence="8" type="ORF">g.34678</name>
</gene>
<evidence type="ECO:0000256" key="2">
    <source>
        <dbReference type="ARBA" id="ARBA00022490"/>
    </source>
</evidence>
<keyword evidence="5" id="KW-0863">Zinc-finger</keyword>
<keyword evidence="4" id="KW-0808">Transferase</keyword>
<dbReference type="AlphaFoldDB" id="A0A1B6K1Z5"/>
<dbReference type="GO" id="GO:0008270">
    <property type="term" value="F:zinc ion binding"/>
    <property type="evidence" value="ECO:0007669"/>
    <property type="project" value="UniProtKB-KW"/>
</dbReference>
<evidence type="ECO:0000259" key="6">
    <source>
        <dbReference type="PROSITE" id="PS51270"/>
    </source>
</evidence>
<feature type="domain" description="CTCHY-type" evidence="6">
    <location>
        <begin position="340"/>
        <end position="404"/>
    </location>
</feature>
<dbReference type="GO" id="GO:0005737">
    <property type="term" value="C:cytoplasm"/>
    <property type="evidence" value="ECO:0007669"/>
    <property type="project" value="UniProtKB-SubCell"/>
</dbReference>
<dbReference type="PANTHER" id="PTHR13493">
    <property type="entry name" value="ZINC FINGER CCHC DOMAIN-CONTAINING"/>
    <property type="match status" value="1"/>
</dbReference>
<dbReference type="EMBL" id="GECU01002242">
    <property type="protein sequence ID" value="JAT05465.1"/>
    <property type="molecule type" value="Transcribed_RNA"/>
</dbReference>
<evidence type="ECO:0000256" key="3">
    <source>
        <dbReference type="ARBA" id="ARBA00022603"/>
    </source>
</evidence>
<dbReference type="Pfam" id="PF10237">
    <property type="entry name" value="N6-adenineMlase"/>
    <property type="match status" value="1"/>
</dbReference>
<dbReference type="InterPro" id="IPR017921">
    <property type="entry name" value="Znf_CTCHY"/>
</dbReference>
<evidence type="ECO:0000313" key="7">
    <source>
        <dbReference type="EMBL" id="JAS81663.1"/>
    </source>
</evidence>
<reference evidence="9" key="1">
    <citation type="submission" date="2015-11" db="EMBL/GenBank/DDBJ databases">
        <title>De novo transcriptome assembly of four potential Pierce s Disease insect vectors from Arizona vineyards.</title>
        <authorList>
            <person name="Tassone E.E."/>
        </authorList>
    </citation>
    <scope>NUCLEOTIDE SEQUENCE</scope>
</reference>
<evidence type="ECO:0000256" key="1">
    <source>
        <dbReference type="ARBA" id="ARBA00004496"/>
    </source>
</evidence>
<keyword evidence="5" id="KW-0479">Metal-binding</keyword>
<organism evidence="9">
    <name type="scientific">Homalodisca liturata</name>
    <dbReference type="NCBI Taxonomy" id="320908"/>
    <lineage>
        <taxon>Eukaryota</taxon>
        <taxon>Metazoa</taxon>
        <taxon>Ecdysozoa</taxon>
        <taxon>Arthropoda</taxon>
        <taxon>Hexapoda</taxon>
        <taxon>Insecta</taxon>
        <taxon>Pterygota</taxon>
        <taxon>Neoptera</taxon>
        <taxon>Paraneoptera</taxon>
        <taxon>Hemiptera</taxon>
        <taxon>Auchenorrhyncha</taxon>
        <taxon>Membracoidea</taxon>
        <taxon>Cicadellidae</taxon>
        <taxon>Cicadellinae</taxon>
        <taxon>Proconiini</taxon>
        <taxon>Homalodisca</taxon>
    </lineage>
</organism>
<name>A0A1B6K1Z5_9HEMI</name>
<dbReference type="InterPro" id="IPR039846">
    <property type="entry name" value="ZCCHC4"/>
</dbReference>
<dbReference type="EMBL" id="GECU01026043">
    <property type="protein sequence ID" value="JAS81663.1"/>
    <property type="molecule type" value="Transcribed_RNA"/>
</dbReference>
<keyword evidence="3" id="KW-0489">Methyltransferase</keyword>
<keyword evidence="2" id="KW-0963">Cytoplasm</keyword>
<dbReference type="EMBL" id="GECU01014893">
    <property type="protein sequence ID" value="JAS92813.1"/>
    <property type="molecule type" value="Transcribed_RNA"/>
</dbReference>
<accession>A0A1B6K1Z5</accession>
<evidence type="ECO:0000313" key="9">
    <source>
        <dbReference type="EMBL" id="JAT05465.1"/>
    </source>
</evidence>
<evidence type="ECO:0000313" key="8">
    <source>
        <dbReference type="EMBL" id="JAS92813.1"/>
    </source>
</evidence>
<keyword evidence="5" id="KW-0862">Zinc</keyword>
<proteinExistence type="predicted"/>
<evidence type="ECO:0000256" key="5">
    <source>
        <dbReference type="PROSITE-ProRule" id="PRU00965"/>
    </source>
</evidence>
<dbReference type="GO" id="GO:0008988">
    <property type="term" value="F:rRNA (adenine-N6-)-methyltransferase activity"/>
    <property type="evidence" value="ECO:0007669"/>
    <property type="project" value="InterPro"/>
</dbReference>
<sequence length="449" mass="52378">MQMAVIKVVCKNLKNNPQCPHGPTLKFLRVQDSFKQEFYACSAYRDRKHCPFYHACGEVFSENLQQIWAMERQRMLPIIDHAELEVRLEKVKQASPKDRLYCHSCSQLDLTVRRAQHTSHNVQTIISNSMLAHPSQLLKPKEGSKKEAQYLFADTTTKVIIENLERAGVSRVLCLGTPRVHEHIQAAAGDMQSLLLDFDHRYHSFWPREKFLWYNMFNRHVMSTCSKEPKHVLRKFLAAGGVGRVALVMDPPFGGHIDPLAATVQYFIRQADNLIVIWFFPYFRERQIIEKCPQLMMMDYKVEYDNHKEFNNGRKGRKLGSPVRMFTNIVAREFVLPRTEGYWLCKPCAKWASPENRHCVKCKACTSKDGRTYKHCDTCNCCVKPQWSHCFNCERCLPSPHTCSPLTEKEPCKKENIKPRHKRMKIMKIKTKSKSVKRNIQNVMRNKKS</sequence>
<dbReference type="PANTHER" id="PTHR13493:SF3">
    <property type="entry name" value="RRNA N6-ADENOSINE-METHYLTRANSFERASE ZCCHC4"/>
    <property type="match status" value="1"/>
</dbReference>